<feature type="compositionally biased region" description="Basic residues" evidence="6">
    <location>
        <begin position="1"/>
        <end position="16"/>
    </location>
</feature>
<feature type="compositionally biased region" description="Basic and acidic residues" evidence="6">
    <location>
        <begin position="17"/>
        <end position="28"/>
    </location>
</feature>
<dbReference type="AlphaFoldDB" id="U2S5W0"/>
<dbReference type="Gene3D" id="1.20.1250.20">
    <property type="entry name" value="MFS general substrate transporter like domains"/>
    <property type="match status" value="1"/>
</dbReference>
<dbReference type="SUPFAM" id="SSF103473">
    <property type="entry name" value="MFS general substrate transporter"/>
    <property type="match status" value="1"/>
</dbReference>
<dbReference type="GO" id="GO:0005886">
    <property type="term" value="C:plasma membrane"/>
    <property type="evidence" value="ECO:0007669"/>
    <property type="project" value="UniProtKB-SubCell"/>
</dbReference>
<feature type="transmembrane region" description="Helical" evidence="7">
    <location>
        <begin position="43"/>
        <end position="62"/>
    </location>
</feature>
<feature type="region of interest" description="Disordered" evidence="6">
    <location>
        <begin position="166"/>
        <end position="205"/>
    </location>
</feature>
<keyword evidence="10" id="KW-1185">Reference proteome</keyword>
<reference evidence="9" key="1">
    <citation type="submission" date="2013-08" db="EMBL/GenBank/DDBJ databases">
        <authorList>
            <person name="Durkin A.S."/>
            <person name="Haft D.R."/>
            <person name="McCorrison J."/>
            <person name="Torralba M."/>
            <person name="Gillis M."/>
            <person name="Haft D.H."/>
            <person name="Methe B."/>
            <person name="Sutton G."/>
            <person name="Nelson K.E."/>
        </authorList>
    </citation>
    <scope>NUCLEOTIDE SEQUENCE [LARGE SCALE GENOMIC DNA]</scope>
    <source>
        <strain evidence="9">F0233</strain>
    </source>
</reference>
<accession>U2S5W0</accession>
<evidence type="ECO:0000256" key="7">
    <source>
        <dbReference type="SAM" id="Phobius"/>
    </source>
</evidence>
<keyword evidence="3 7" id="KW-0812">Transmembrane</keyword>
<comment type="caution">
    <text evidence="9">The sequence shown here is derived from an EMBL/GenBank/DDBJ whole genome shotgun (WGS) entry which is preliminary data.</text>
</comment>
<dbReference type="InterPro" id="IPR011701">
    <property type="entry name" value="MFS"/>
</dbReference>
<comment type="subcellular location">
    <subcellularLocation>
        <location evidence="1">Cell membrane</location>
        <topology evidence="1">Multi-pass membrane protein</topology>
    </subcellularLocation>
</comment>
<keyword evidence="4 7" id="KW-1133">Transmembrane helix</keyword>
<evidence type="ECO:0000259" key="8">
    <source>
        <dbReference type="PROSITE" id="PS50850"/>
    </source>
</evidence>
<organism evidence="9 10">
    <name type="scientific">Propionibacterium acidifaciens F0233</name>
    <dbReference type="NCBI Taxonomy" id="553198"/>
    <lineage>
        <taxon>Bacteria</taxon>
        <taxon>Bacillati</taxon>
        <taxon>Actinomycetota</taxon>
        <taxon>Actinomycetes</taxon>
        <taxon>Propionibacteriales</taxon>
        <taxon>Propionibacteriaceae</taxon>
        <taxon>Propionibacterium</taxon>
    </lineage>
</organism>
<evidence type="ECO:0000256" key="1">
    <source>
        <dbReference type="ARBA" id="ARBA00004651"/>
    </source>
</evidence>
<evidence type="ECO:0000313" key="9">
    <source>
        <dbReference type="EMBL" id="ERK61048.1"/>
    </source>
</evidence>
<feature type="transmembrane region" description="Helical" evidence="7">
    <location>
        <begin position="82"/>
        <end position="102"/>
    </location>
</feature>
<sequence length="238" mass="25009">MSKACRPRRPGPRRRGAGHERLPPAHQGGRLDRLRFAPEHARLLVGSGVGWALDAMDVGLLISDVMTALAAQWGLSNSRLGWIGSIGFVGMMIGVSVGGLLADRLGRRTVFALILLIHGIATGAAALSVGVGMLIVLRLVVGIGLGAEPPVASTLVSEFAPPAHPRAHGGLAREPLGPRLDPGRPARPLPRAADPRRGARLAVGPAGRDRPRRVFAISFVIAASALLLPERRSLDMVE</sequence>
<evidence type="ECO:0000256" key="6">
    <source>
        <dbReference type="SAM" id="MobiDB-lite"/>
    </source>
</evidence>
<dbReference type="Pfam" id="PF07690">
    <property type="entry name" value="MFS_1"/>
    <property type="match status" value="1"/>
</dbReference>
<evidence type="ECO:0000313" key="10">
    <source>
        <dbReference type="Proteomes" id="UP000017052"/>
    </source>
</evidence>
<dbReference type="PANTHER" id="PTHR23511:SF34">
    <property type="entry name" value="SYNAPTIC VESICLE GLYCOPROTEIN 2"/>
    <property type="match status" value="1"/>
</dbReference>
<feature type="domain" description="Major facilitator superfamily (MFS) profile" evidence="8">
    <location>
        <begin position="43"/>
        <end position="238"/>
    </location>
</feature>
<dbReference type="GO" id="GO:0022857">
    <property type="term" value="F:transmembrane transporter activity"/>
    <property type="evidence" value="ECO:0007669"/>
    <property type="project" value="InterPro"/>
</dbReference>
<evidence type="ECO:0000256" key="3">
    <source>
        <dbReference type="ARBA" id="ARBA00022692"/>
    </source>
</evidence>
<dbReference type="InterPro" id="IPR020846">
    <property type="entry name" value="MFS_dom"/>
</dbReference>
<evidence type="ECO:0000256" key="2">
    <source>
        <dbReference type="ARBA" id="ARBA00022448"/>
    </source>
</evidence>
<gene>
    <name evidence="9" type="ORF">HMPREF0682_1378</name>
</gene>
<protein>
    <submittedName>
        <fullName evidence="9">Transporter, major facilitator domain protein</fullName>
    </submittedName>
</protein>
<dbReference type="PROSITE" id="PS50850">
    <property type="entry name" value="MFS"/>
    <property type="match status" value="1"/>
</dbReference>
<feature type="region of interest" description="Disordered" evidence="6">
    <location>
        <begin position="1"/>
        <end position="28"/>
    </location>
</feature>
<feature type="transmembrane region" description="Helical" evidence="7">
    <location>
        <begin position="109"/>
        <end position="137"/>
    </location>
</feature>
<dbReference type="PANTHER" id="PTHR23511">
    <property type="entry name" value="SYNAPTIC VESICLE GLYCOPROTEIN 2"/>
    <property type="match status" value="1"/>
</dbReference>
<keyword evidence="5 7" id="KW-0472">Membrane</keyword>
<dbReference type="InterPro" id="IPR036259">
    <property type="entry name" value="MFS_trans_sf"/>
</dbReference>
<evidence type="ECO:0000256" key="4">
    <source>
        <dbReference type="ARBA" id="ARBA00022989"/>
    </source>
</evidence>
<dbReference type="Proteomes" id="UP000017052">
    <property type="component" value="Unassembled WGS sequence"/>
</dbReference>
<dbReference type="EMBL" id="ACVN02000064">
    <property type="protein sequence ID" value="ERK61048.1"/>
    <property type="molecule type" value="Genomic_DNA"/>
</dbReference>
<keyword evidence="2" id="KW-0813">Transport</keyword>
<proteinExistence type="predicted"/>
<name>U2S5W0_9ACTN</name>
<evidence type="ECO:0000256" key="5">
    <source>
        <dbReference type="ARBA" id="ARBA00023136"/>
    </source>
</evidence>